<reference evidence="1 2" key="1">
    <citation type="submission" date="2016-10" db="EMBL/GenBank/DDBJ databases">
        <authorList>
            <person name="de Groot N.N."/>
        </authorList>
    </citation>
    <scope>NUCLEOTIDE SEQUENCE [LARGE SCALE GENOMIC DNA]</scope>
    <source>
        <strain evidence="1 2">CGMCC 1.10267</strain>
    </source>
</reference>
<dbReference type="AlphaFoldDB" id="A0A1G7YLN0"/>
<dbReference type="OrthoDB" id="9768989at2"/>
<dbReference type="STRING" id="440168.SAMN04487974_11488"/>
<gene>
    <name evidence="1" type="ORF">SAMN04487974_11488</name>
</gene>
<evidence type="ECO:0000313" key="1">
    <source>
        <dbReference type="EMBL" id="SDG97438.1"/>
    </source>
</evidence>
<organism evidence="1 2">
    <name type="scientific">Pelagibacterium luteolum</name>
    <dbReference type="NCBI Taxonomy" id="440168"/>
    <lineage>
        <taxon>Bacteria</taxon>
        <taxon>Pseudomonadati</taxon>
        <taxon>Pseudomonadota</taxon>
        <taxon>Alphaproteobacteria</taxon>
        <taxon>Hyphomicrobiales</taxon>
        <taxon>Devosiaceae</taxon>
        <taxon>Pelagibacterium</taxon>
    </lineage>
</organism>
<proteinExistence type="predicted"/>
<sequence length="209" mass="23312">MVSRFTLPHIDISAFRTSNEYVGQGGRGSPDARVRGLHGARLLVELETAFAASDQARPNDDRLPQAEGSFVEVELRRGAKADELERKNAGVRAAAVTTGDDQQRIVALFVPDNARPVLQQILNDYTNGPLSERGNPPHKGRVESIERIRQARLETFWTDDPAALPQHPQIQMWWGLWCWRGGEVKVDAACENLGLRTAGADRRLYFPEC</sequence>
<dbReference type="Proteomes" id="UP000199495">
    <property type="component" value="Unassembled WGS sequence"/>
</dbReference>
<evidence type="ECO:0000313" key="2">
    <source>
        <dbReference type="Proteomes" id="UP000199495"/>
    </source>
</evidence>
<name>A0A1G7YLN0_9HYPH</name>
<accession>A0A1G7YLN0</accession>
<dbReference type="EMBL" id="FNCS01000014">
    <property type="protein sequence ID" value="SDG97438.1"/>
    <property type="molecule type" value="Genomic_DNA"/>
</dbReference>
<protein>
    <submittedName>
        <fullName evidence="1">Uncharacterized protein</fullName>
    </submittedName>
</protein>
<keyword evidence="2" id="KW-1185">Reference proteome</keyword>